<sequence length="124" mass="13920">MAIKPSSIVILELPAVKIAWLDSGALACSACQRADALAVDTLRFFSLACTKYYSNNALSTAKPAYLWKINRFSSIFRTIGHCLEKKKRRCIVTRQYCMHFVQHTTMPSPLSISIMASCLIRRST</sequence>
<dbReference type="EMBL" id="BT061365">
    <property type="protein sequence ID" value="ACN26062.1"/>
    <property type="molecule type" value="mRNA"/>
</dbReference>
<organism evidence="1">
    <name type="scientific">Zea mays</name>
    <name type="common">Maize</name>
    <dbReference type="NCBI Taxonomy" id="4577"/>
    <lineage>
        <taxon>Eukaryota</taxon>
        <taxon>Viridiplantae</taxon>
        <taxon>Streptophyta</taxon>
        <taxon>Embryophyta</taxon>
        <taxon>Tracheophyta</taxon>
        <taxon>Spermatophyta</taxon>
        <taxon>Magnoliopsida</taxon>
        <taxon>Liliopsida</taxon>
        <taxon>Poales</taxon>
        <taxon>Poaceae</taxon>
        <taxon>PACMAD clade</taxon>
        <taxon>Panicoideae</taxon>
        <taxon>Andropogonodae</taxon>
        <taxon>Andropogoneae</taxon>
        <taxon>Tripsacinae</taxon>
        <taxon>Zea</taxon>
    </lineage>
</organism>
<accession>C0HGA9</accession>
<protein>
    <submittedName>
        <fullName evidence="1">Uncharacterized protein</fullName>
    </submittedName>
</protein>
<name>C0HGA9_MAIZE</name>
<dbReference type="AlphaFoldDB" id="C0HGA9"/>
<reference evidence="1" key="2">
    <citation type="submission" date="2012-06" db="EMBL/GenBank/DDBJ databases">
        <authorList>
            <person name="Yu Y."/>
            <person name="Currie J."/>
            <person name="Lomeli R."/>
            <person name="Angelova A."/>
            <person name="Collura K."/>
            <person name="Wissotski M."/>
            <person name="Campos D."/>
            <person name="Kudrna D."/>
            <person name="Golser W."/>
            <person name="Ashely E."/>
            <person name="Descour A."/>
            <person name="Fernandes J."/>
            <person name="Soderlund C."/>
            <person name="Walbot V."/>
        </authorList>
    </citation>
    <scope>NUCLEOTIDE SEQUENCE</scope>
    <source>
        <strain evidence="1">B73</strain>
    </source>
</reference>
<evidence type="ECO:0000313" key="1">
    <source>
        <dbReference type="EMBL" id="ACN26062.1"/>
    </source>
</evidence>
<reference evidence="1" key="1">
    <citation type="journal article" date="2009" name="PLoS Genet.">
        <title>Sequencing, mapping, and analysis of 27,455 maize full-length cDNAs.</title>
        <authorList>
            <person name="Soderlund C."/>
            <person name="Descour A."/>
            <person name="Kudrna D."/>
            <person name="Bomhoff M."/>
            <person name="Boyd L."/>
            <person name="Currie J."/>
            <person name="Angelova A."/>
            <person name="Collura K."/>
            <person name="Wissotski M."/>
            <person name="Ashley E."/>
            <person name="Morrow D."/>
            <person name="Fernandes J."/>
            <person name="Walbot V."/>
            <person name="Yu Y."/>
        </authorList>
    </citation>
    <scope>NUCLEOTIDE SEQUENCE</scope>
    <source>
        <strain evidence="1">B73</strain>
    </source>
</reference>
<proteinExistence type="evidence at transcript level"/>